<evidence type="ECO:0000313" key="1">
    <source>
        <dbReference type="EMBL" id="RYR39098.1"/>
    </source>
</evidence>
<comment type="caution">
    <text evidence="1">The sequence shown here is derived from an EMBL/GenBank/DDBJ whole genome shotgun (WGS) entry which is preliminary data.</text>
</comment>
<dbReference type="AlphaFoldDB" id="A0A445BK85"/>
<dbReference type="EMBL" id="SDMP01000009">
    <property type="protein sequence ID" value="RYR39098.1"/>
    <property type="molecule type" value="Genomic_DNA"/>
</dbReference>
<reference evidence="1 2" key="1">
    <citation type="submission" date="2019-01" db="EMBL/GenBank/DDBJ databases">
        <title>Sequencing of cultivated peanut Arachis hypogaea provides insights into genome evolution and oil improvement.</title>
        <authorList>
            <person name="Chen X."/>
        </authorList>
    </citation>
    <scope>NUCLEOTIDE SEQUENCE [LARGE SCALE GENOMIC DNA]</scope>
    <source>
        <strain evidence="2">cv. Fuhuasheng</strain>
        <tissue evidence="1">Leaves</tissue>
    </source>
</reference>
<gene>
    <name evidence="1" type="ORF">Ahy_A09g044524</name>
</gene>
<evidence type="ECO:0000313" key="2">
    <source>
        <dbReference type="Proteomes" id="UP000289738"/>
    </source>
</evidence>
<keyword evidence="2" id="KW-1185">Reference proteome</keyword>
<protein>
    <submittedName>
        <fullName evidence="1">Uncharacterized protein</fullName>
    </submittedName>
</protein>
<accession>A0A445BK85</accession>
<organism evidence="1 2">
    <name type="scientific">Arachis hypogaea</name>
    <name type="common">Peanut</name>
    <dbReference type="NCBI Taxonomy" id="3818"/>
    <lineage>
        <taxon>Eukaryota</taxon>
        <taxon>Viridiplantae</taxon>
        <taxon>Streptophyta</taxon>
        <taxon>Embryophyta</taxon>
        <taxon>Tracheophyta</taxon>
        <taxon>Spermatophyta</taxon>
        <taxon>Magnoliopsida</taxon>
        <taxon>eudicotyledons</taxon>
        <taxon>Gunneridae</taxon>
        <taxon>Pentapetalae</taxon>
        <taxon>rosids</taxon>
        <taxon>fabids</taxon>
        <taxon>Fabales</taxon>
        <taxon>Fabaceae</taxon>
        <taxon>Papilionoideae</taxon>
        <taxon>50 kb inversion clade</taxon>
        <taxon>dalbergioids sensu lato</taxon>
        <taxon>Dalbergieae</taxon>
        <taxon>Pterocarpus clade</taxon>
        <taxon>Arachis</taxon>
    </lineage>
</organism>
<dbReference type="Proteomes" id="UP000289738">
    <property type="component" value="Chromosome A09"/>
</dbReference>
<proteinExistence type="predicted"/>
<sequence length="87" mass="9637">MEFSMHRIEIVIPHIHTGLWALASYLLVSPPQFHLCLPFSLEVLLLVANLHLVMPVSPSLPPSHHPSSRSLDLVGAPSCHHLPPIPF</sequence>
<name>A0A445BK85_ARAHY</name>